<dbReference type="Proteomes" id="UP000037035">
    <property type="component" value="Unassembled WGS sequence"/>
</dbReference>
<feature type="transmembrane region" description="Helical" evidence="1">
    <location>
        <begin position="625"/>
        <end position="651"/>
    </location>
</feature>
<keyword evidence="4" id="KW-1185">Reference proteome</keyword>
<name>A0A0L6VIS6_9BASI</name>
<evidence type="ECO:0000313" key="4">
    <source>
        <dbReference type="Proteomes" id="UP000037035"/>
    </source>
</evidence>
<comment type="caution">
    <text evidence="3">The sequence shown here is derived from an EMBL/GenBank/DDBJ whole genome shotgun (WGS) entry which is preliminary data.</text>
</comment>
<gene>
    <name evidence="3" type="ORF">VP01_1523g2</name>
</gene>
<dbReference type="VEuPathDB" id="FungiDB:VP01_1523g2"/>
<dbReference type="EMBL" id="LAVV01005820">
    <property type="protein sequence ID" value="KNZ60658.1"/>
    <property type="molecule type" value="Genomic_DNA"/>
</dbReference>
<evidence type="ECO:0000313" key="3">
    <source>
        <dbReference type="EMBL" id="KNZ60658.1"/>
    </source>
</evidence>
<feature type="transmembrane region" description="Helical" evidence="1">
    <location>
        <begin position="575"/>
        <end position="593"/>
    </location>
</feature>
<keyword evidence="1" id="KW-0812">Transmembrane</keyword>
<accession>A0A0L6VIS6</accession>
<protein>
    <submittedName>
        <fullName evidence="3">Putative signal peptide protein</fullName>
    </submittedName>
</protein>
<feature type="transmembrane region" description="Helical" evidence="1">
    <location>
        <begin position="657"/>
        <end position="677"/>
    </location>
</feature>
<feature type="signal peptide" evidence="2">
    <location>
        <begin position="1"/>
        <end position="24"/>
    </location>
</feature>
<evidence type="ECO:0000256" key="2">
    <source>
        <dbReference type="SAM" id="SignalP"/>
    </source>
</evidence>
<organism evidence="3 4">
    <name type="scientific">Puccinia sorghi</name>
    <dbReference type="NCBI Taxonomy" id="27349"/>
    <lineage>
        <taxon>Eukaryota</taxon>
        <taxon>Fungi</taxon>
        <taxon>Dikarya</taxon>
        <taxon>Basidiomycota</taxon>
        <taxon>Pucciniomycotina</taxon>
        <taxon>Pucciniomycetes</taxon>
        <taxon>Pucciniales</taxon>
        <taxon>Pucciniaceae</taxon>
        <taxon>Puccinia</taxon>
    </lineage>
</organism>
<keyword evidence="2" id="KW-0732">Signal</keyword>
<sequence length="803" mass="93706">MSEKSMHPRIGNLTFLICLLFGVGQNERNLTGIHSIFTLFFTQIRNHSSWNALFNGLGINIIWDHLGFMPSYNLEMAMSRVLCKFLSHLYCFRDREGNNRWEKNHELNGFKPQRILFSWGFQDLCMQSINFLCIIFLKPGIHDSAYAEVIWCRRFQELRTPPMSIMSITNLTLRMKRPVHTVYSPGYEFSRMKEAIYISLGGDISFTLVNHHCKAIPLMYIPLDIHRRRLQELRMPSIFVSCIAFLKPGGAYAEDAVSRIKDAVLKSVVNHHCKAVSRIKDTVHLCLIECLLKSRSPWYMHLCRIIYEYCLIKKYTHPQLKTYAPCCYVEEVFMVYTALYKQQLRLMKDAVLEYLINHHLKAVFLNIYAPCHSEEEVSGIQDAIHNCFIYHPLKSRYSWYMHLLFQELRTPCLNTTSFIILNPFIYHSCPLLFGGGGFKNYGRHPYMFYFLTLLKPAIDMIQWSSKHHLFTVLYLPTDMFPAQSFLLPYIPLSRDQTDDDVLNIRRTDALKISSKKRLLASIYHVLGWNQTHSQQNLNCLREILLGHIYGFRKCCVFCCILYIFNSCAEIITINLLPWLVKLFFIGLLGKYLAHCRKILVIYFYFHNFHTAEVGSRCKDMLVWQLIMFCFIQVGYIHCGITFGFTNIYLIIHRISMHIQGCACIQLFLLLISVFMCLGRKSHMIHIINCRSGGNCCELGHTAPGISPIFSSHQINHSLFSHQLCYCRNVLKEFYKYNCWKTSKTLAESLLPLLSTNYHLLYFSNKLNQLLFLFCFIKAQLQQLVGLVLKLADAYRVMNSNNHG</sequence>
<evidence type="ECO:0000256" key="1">
    <source>
        <dbReference type="SAM" id="Phobius"/>
    </source>
</evidence>
<keyword evidence="1" id="KW-1133">Transmembrane helix</keyword>
<reference evidence="3 4" key="1">
    <citation type="submission" date="2015-08" db="EMBL/GenBank/DDBJ databases">
        <title>Next Generation Sequencing and Analysis of the Genome of Puccinia sorghi L Schw, the Causal Agent of Maize Common Rust.</title>
        <authorList>
            <person name="Rochi L."/>
            <person name="Burguener G."/>
            <person name="Darino M."/>
            <person name="Turjanski A."/>
            <person name="Kreff E."/>
            <person name="Dieguez M.J."/>
            <person name="Sacco F."/>
        </authorList>
    </citation>
    <scope>NUCLEOTIDE SEQUENCE [LARGE SCALE GENOMIC DNA]</scope>
    <source>
        <strain evidence="3 4">RO10H11247</strain>
    </source>
</reference>
<dbReference type="AlphaFoldDB" id="A0A0L6VIS6"/>
<feature type="chain" id="PRO_5005568397" evidence="2">
    <location>
        <begin position="25"/>
        <end position="803"/>
    </location>
</feature>
<keyword evidence="1" id="KW-0472">Membrane</keyword>
<proteinExistence type="predicted"/>